<evidence type="ECO:0000256" key="8">
    <source>
        <dbReference type="ARBA" id="ARBA00023163"/>
    </source>
</evidence>
<keyword evidence="7" id="KW-0238">DNA-binding</keyword>
<feature type="compositionally biased region" description="Basic residues" evidence="10">
    <location>
        <begin position="303"/>
        <end position="320"/>
    </location>
</feature>
<dbReference type="GO" id="GO:0008270">
    <property type="term" value="F:zinc ion binding"/>
    <property type="evidence" value="ECO:0007669"/>
    <property type="project" value="UniProtKB-KW"/>
</dbReference>
<dbReference type="EMBL" id="JXXN02003634">
    <property type="protein sequence ID" value="THD21344.1"/>
    <property type="molecule type" value="Genomic_DNA"/>
</dbReference>
<reference evidence="12" key="1">
    <citation type="submission" date="2019-03" db="EMBL/GenBank/DDBJ databases">
        <title>Improved annotation for the trematode Fasciola hepatica.</title>
        <authorList>
            <person name="Choi Y.-J."/>
            <person name="Martin J."/>
            <person name="Mitreva M."/>
        </authorList>
    </citation>
    <scope>NUCLEOTIDE SEQUENCE [LARGE SCALE GENOMIC DNA]</scope>
</reference>
<feature type="region of interest" description="Disordered" evidence="10">
    <location>
        <begin position="303"/>
        <end position="374"/>
    </location>
</feature>
<evidence type="ECO:0000256" key="6">
    <source>
        <dbReference type="ARBA" id="ARBA00023015"/>
    </source>
</evidence>
<dbReference type="AlphaFoldDB" id="A0A4E0R521"/>
<keyword evidence="9" id="KW-0539">Nucleus</keyword>
<dbReference type="GO" id="GO:0042790">
    <property type="term" value="P:nucleolar large rRNA transcription by RNA polymerase I"/>
    <property type="evidence" value="ECO:0007669"/>
    <property type="project" value="TreeGrafter"/>
</dbReference>
<evidence type="ECO:0000256" key="9">
    <source>
        <dbReference type="ARBA" id="ARBA00023242"/>
    </source>
</evidence>
<evidence type="ECO:0000256" key="4">
    <source>
        <dbReference type="ARBA" id="ARBA00022771"/>
    </source>
</evidence>
<evidence type="ECO:0000313" key="13">
    <source>
        <dbReference type="Proteomes" id="UP000230066"/>
    </source>
</evidence>
<comment type="caution">
    <text evidence="12">The sequence shown here is derived from an EMBL/GenBank/DDBJ whole genome shotgun (WGS) entry which is preliminary data.</text>
</comment>
<keyword evidence="8" id="KW-0804">Transcription</keyword>
<keyword evidence="6" id="KW-0805">Transcription regulation</keyword>
<comment type="subcellular location">
    <subcellularLocation>
        <location evidence="1">Nucleus</location>
        <location evidence="1">Nucleolus</location>
    </subcellularLocation>
</comment>
<organism evidence="12 13">
    <name type="scientific">Fasciola hepatica</name>
    <name type="common">Liver fluke</name>
    <dbReference type="NCBI Taxonomy" id="6192"/>
    <lineage>
        <taxon>Eukaryota</taxon>
        <taxon>Metazoa</taxon>
        <taxon>Spiralia</taxon>
        <taxon>Lophotrochozoa</taxon>
        <taxon>Platyhelminthes</taxon>
        <taxon>Trematoda</taxon>
        <taxon>Digenea</taxon>
        <taxon>Plagiorchiida</taxon>
        <taxon>Echinostomata</taxon>
        <taxon>Echinostomatoidea</taxon>
        <taxon>Fasciolidae</taxon>
        <taxon>Fasciola</taxon>
    </lineage>
</organism>
<evidence type="ECO:0000256" key="5">
    <source>
        <dbReference type="ARBA" id="ARBA00022833"/>
    </source>
</evidence>
<keyword evidence="3" id="KW-0479">Metal-binding</keyword>
<evidence type="ECO:0000256" key="2">
    <source>
        <dbReference type="ARBA" id="ARBA00006899"/>
    </source>
</evidence>
<gene>
    <name evidence="12" type="ORF">D915_007874</name>
</gene>
<feature type="domain" description="Rrn7/TAF1B C-terminal cyclin" evidence="11">
    <location>
        <begin position="567"/>
        <end position="655"/>
    </location>
</feature>
<feature type="region of interest" description="Disordered" evidence="10">
    <location>
        <begin position="395"/>
        <end position="417"/>
    </location>
</feature>
<dbReference type="InterPro" id="IPR048538">
    <property type="entry name" value="Rrn7_cyclin_C"/>
</dbReference>
<name>A0A4E0R521_FASHE</name>
<accession>A0A4E0R521</accession>
<sequence length="1023" mass="114672">MRCSNCGCDQFNEDDATGQLICLECGIGTGIYHGITQSQEYTETKGLRVVGKLEDTNKPRAVITTDIVDVSMLTGLDADFTSTPMQAIDGNQPRSSSLPKTKLTRMQTVAQDDLIRSFMSSDGADEDDEHCKFQADQTGIPKQHYRPWRLSEPFTFILRRQTEELATQLHLSETRRTRFLDAVWHLWLNYLSITGELGEAAWTHASVGPIRATRTMMDLCDLKWIQRCGTNALLAYLKGPAPYGARAVHGGQTDQEADATEHRLRQFMWAGWSTLYEPNEGRERKDPFLKPLLDSHRTAVAKYRRISAGRGKPKRRRVSTRKSDGPDAEDLEAADAPNSPSVTNHGSKPPRRLPAGRKSSANEEAPNRDIELPSIKAMSDQELIDLLQADEESVCSTLPQSSFESETPRERKRGRPKQLLDRRNVYRNHIIKKLLLPDPWRRVFWRGQIHGRIRCMLSHNLAILYFACLSISPTHQSVVNPISWPHKDNSLLSVGQVALTSMVTLNDLHELCKERRMTFVKARESLPPGQFAIHDQYLIPLLQPKRPPPLEVLTKATNQMLHFLGCFQLPRLPFGWLVERSVIALGLPEAVYTMCRLLIKRLRVILSHSTGLPTGPLLVCSIPWLRVLRVEVTAMALVVISLRLLFKFDDLSEVRLLFCYLNEVCSDQFISYPDFSVQRTLIQSTSFICVYFRPSIGETCANQILLRGSDLVLLKSTSEFLGPYEFKFGESIGWGESVMYSRKHGQVESKSALTKPLRELCAEREEDQTVAPTCMSVSSSPAKNDDQLPEKCLTQVQKDGLLSPFRKASLDFLLQSGTQDSSDLFCAPVEVDLSSPQRKILASWWTEFGERRSRYVPICAWGSWTGNSTSVSDSSRTKHPQCTGEPTFPIAVERLIRAHNNQLAEFLQLSATGFPAGACPKTKIDGLFLEKPLQPADSNKTPELCGTAQSLSAKTTNAAVVRAPSESIQWLVQICASACGSVSNMQLLAEIEMLELMLFSSKQKPPEALRQADLALIACLDLR</sequence>
<dbReference type="InterPro" id="IPR033599">
    <property type="entry name" value="TAF1B/Rrn7"/>
</dbReference>
<dbReference type="Proteomes" id="UP000230066">
    <property type="component" value="Unassembled WGS sequence"/>
</dbReference>
<dbReference type="PANTHER" id="PTHR31576:SF2">
    <property type="entry name" value="TATA BOX-BINDING PROTEIN-ASSOCIATED FACTOR RNA POLYMERASE I SUBUNIT B"/>
    <property type="match status" value="1"/>
</dbReference>
<dbReference type="GO" id="GO:0001164">
    <property type="term" value="F:RNA polymerase I core promoter sequence-specific DNA binding"/>
    <property type="evidence" value="ECO:0007669"/>
    <property type="project" value="InterPro"/>
</dbReference>
<comment type="similarity">
    <text evidence="2">Belongs to the RRN7/TAF1B family.</text>
</comment>
<dbReference type="PANTHER" id="PTHR31576">
    <property type="entry name" value="TATA BOX-BINDING PROTEIN-ASSOCIATED FACTOR RNA POLYMERASE I SUBUNIT B"/>
    <property type="match status" value="1"/>
</dbReference>
<keyword evidence="13" id="KW-1185">Reference proteome</keyword>
<keyword evidence="4" id="KW-0863">Zinc-finger</keyword>
<protein>
    <recommendedName>
        <fullName evidence="11">Rrn7/TAF1B C-terminal cyclin domain-containing protein</fullName>
    </recommendedName>
</protein>
<evidence type="ECO:0000256" key="7">
    <source>
        <dbReference type="ARBA" id="ARBA00023125"/>
    </source>
</evidence>
<keyword evidence="5" id="KW-0862">Zinc</keyword>
<evidence type="ECO:0000256" key="1">
    <source>
        <dbReference type="ARBA" id="ARBA00004604"/>
    </source>
</evidence>
<feature type="compositionally biased region" description="Polar residues" evidence="10">
    <location>
        <begin position="395"/>
        <end position="405"/>
    </location>
</feature>
<dbReference type="Pfam" id="PF20645">
    <property type="entry name" value="Rrn7_cyclin_C"/>
    <property type="match status" value="1"/>
</dbReference>
<evidence type="ECO:0000256" key="3">
    <source>
        <dbReference type="ARBA" id="ARBA00022723"/>
    </source>
</evidence>
<proteinExistence type="inferred from homology"/>
<evidence type="ECO:0000259" key="11">
    <source>
        <dbReference type="Pfam" id="PF20645"/>
    </source>
</evidence>
<evidence type="ECO:0000256" key="10">
    <source>
        <dbReference type="SAM" id="MobiDB-lite"/>
    </source>
</evidence>
<evidence type="ECO:0000313" key="12">
    <source>
        <dbReference type="EMBL" id="THD21344.1"/>
    </source>
</evidence>
<dbReference type="GO" id="GO:0070860">
    <property type="term" value="C:RNA polymerase I core factor complex"/>
    <property type="evidence" value="ECO:0007669"/>
    <property type="project" value="InterPro"/>
</dbReference>